<feature type="compositionally biased region" description="Basic and acidic residues" evidence="1">
    <location>
        <begin position="88"/>
        <end position="102"/>
    </location>
</feature>
<keyword evidence="3" id="KW-1185">Reference proteome</keyword>
<evidence type="ECO:0000256" key="1">
    <source>
        <dbReference type="SAM" id="MobiDB-lite"/>
    </source>
</evidence>
<protein>
    <submittedName>
        <fullName evidence="2">Uncharacterized protein</fullName>
    </submittedName>
</protein>
<feature type="region of interest" description="Disordered" evidence="1">
    <location>
        <begin position="79"/>
        <end position="102"/>
    </location>
</feature>
<evidence type="ECO:0000313" key="3">
    <source>
        <dbReference type="Proteomes" id="UP000694408"/>
    </source>
</evidence>
<reference evidence="2" key="2">
    <citation type="submission" date="2025-09" db="UniProtKB">
        <authorList>
            <consortium name="Ensembl"/>
        </authorList>
    </citation>
    <scope>IDENTIFICATION</scope>
</reference>
<sequence>MDPDTLCICNPCNKCYQLLWDSHNSMTVFAVYPSVDAECYNQTSLQTFNLGLGQWTPSSPDCPREGEFLCFPKIEEWGNSEQNQQGKKRGENPRVHFDKGQL</sequence>
<proteinExistence type="predicted"/>
<accession>A0A8C5NR56</accession>
<organism evidence="2 3">
    <name type="scientific">Junco hyemalis</name>
    <name type="common">Dark-eyed junco</name>
    <dbReference type="NCBI Taxonomy" id="40217"/>
    <lineage>
        <taxon>Eukaryota</taxon>
        <taxon>Metazoa</taxon>
        <taxon>Chordata</taxon>
        <taxon>Craniata</taxon>
        <taxon>Vertebrata</taxon>
        <taxon>Euteleostomi</taxon>
        <taxon>Archelosauria</taxon>
        <taxon>Archosauria</taxon>
        <taxon>Dinosauria</taxon>
        <taxon>Saurischia</taxon>
        <taxon>Theropoda</taxon>
        <taxon>Coelurosauria</taxon>
        <taxon>Aves</taxon>
        <taxon>Neognathae</taxon>
        <taxon>Neoaves</taxon>
        <taxon>Telluraves</taxon>
        <taxon>Australaves</taxon>
        <taxon>Passeriformes</taxon>
        <taxon>Passerellidae</taxon>
        <taxon>Junco</taxon>
    </lineage>
</organism>
<dbReference type="Proteomes" id="UP000694408">
    <property type="component" value="Unplaced"/>
</dbReference>
<dbReference type="Ensembl" id="ENSJHYT00000021499.1">
    <property type="protein sequence ID" value="ENSJHYP00000017796.1"/>
    <property type="gene ID" value="ENSJHYG00000013594.1"/>
</dbReference>
<name>A0A8C5NR56_JUNHY</name>
<reference evidence="2" key="1">
    <citation type="submission" date="2025-08" db="UniProtKB">
        <authorList>
            <consortium name="Ensembl"/>
        </authorList>
    </citation>
    <scope>IDENTIFICATION</scope>
</reference>
<evidence type="ECO:0000313" key="2">
    <source>
        <dbReference type="Ensembl" id="ENSJHYP00000017796.1"/>
    </source>
</evidence>
<dbReference type="AlphaFoldDB" id="A0A8C5NR56"/>